<keyword evidence="3" id="KW-1185">Reference proteome</keyword>
<gene>
    <name evidence="2" type="ORF">SLEP1_g58423</name>
</gene>
<keyword evidence="1" id="KW-0812">Transmembrane</keyword>
<organism evidence="2 3">
    <name type="scientific">Rubroshorea leprosula</name>
    <dbReference type="NCBI Taxonomy" id="152421"/>
    <lineage>
        <taxon>Eukaryota</taxon>
        <taxon>Viridiplantae</taxon>
        <taxon>Streptophyta</taxon>
        <taxon>Embryophyta</taxon>
        <taxon>Tracheophyta</taxon>
        <taxon>Spermatophyta</taxon>
        <taxon>Magnoliopsida</taxon>
        <taxon>eudicotyledons</taxon>
        <taxon>Gunneridae</taxon>
        <taxon>Pentapetalae</taxon>
        <taxon>rosids</taxon>
        <taxon>malvids</taxon>
        <taxon>Malvales</taxon>
        <taxon>Dipterocarpaceae</taxon>
        <taxon>Rubroshorea</taxon>
    </lineage>
</organism>
<keyword evidence="1" id="KW-1133">Transmembrane helix</keyword>
<evidence type="ECO:0000313" key="2">
    <source>
        <dbReference type="EMBL" id="GKV51799.1"/>
    </source>
</evidence>
<keyword evidence="1" id="KW-0472">Membrane</keyword>
<sequence length="195" mass="22425">MEDMRDSNTAPQIVKIVRMVVKFHPLLTITSLIHRIILLQDWIEEEVSNQWEALKVYCQSIMRALLDPITEKMKYLSEAIQMHLHVEAAKGQPKAKLVGKLARISAIFLLLDTELSSKYVTKMLLLLLIGFDPVKQSTLWSQFRIFHGSNSLKSVGAMLCISVFLLCVLLVRQVLVGFRTRSVIDLYKYPHSYKH</sequence>
<protein>
    <submittedName>
        <fullName evidence="2">Uncharacterized protein</fullName>
    </submittedName>
</protein>
<proteinExistence type="predicted"/>
<feature type="transmembrane region" description="Helical" evidence="1">
    <location>
        <begin position="151"/>
        <end position="171"/>
    </location>
</feature>
<accession>A0AAV5MQA9</accession>
<dbReference type="AlphaFoldDB" id="A0AAV5MQA9"/>
<name>A0AAV5MQA9_9ROSI</name>
<reference evidence="2 3" key="1">
    <citation type="journal article" date="2021" name="Commun. Biol.">
        <title>The genome of Shorea leprosula (Dipterocarpaceae) highlights the ecological relevance of drought in aseasonal tropical rainforests.</title>
        <authorList>
            <person name="Ng K.K.S."/>
            <person name="Kobayashi M.J."/>
            <person name="Fawcett J.A."/>
            <person name="Hatakeyama M."/>
            <person name="Paape T."/>
            <person name="Ng C.H."/>
            <person name="Ang C.C."/>
            <person name="Tnah L.H."/>
            <person name="Lee C.T."/>
            <person name="Nishiyama T."/>
            <person name="Sese J."/>
            <person name="O'Brien M.J."/>
            <person name="Copetti D."/>
            <person name="Mohd Noor M.I."/>
            <person name="Ong R.C."/>
            <person name="Putra M."/>
            <person name="Sireger I.Z."/>
            <person name="Indrioko S."/>
            <person name="Kosugi Y."/>
            <person name="Izuno A."/>
            <person name="Isagi Y."/>
            <person name="Lee S.L."/>
            <person name="Shimizu K.K."/>
        </authorList>
    </citation>
    <scope>NUCLEOTIDE SEQUENCE [LARGE SCALE GENOMIC DNA]</scope>
    <source>
        <strain evidence="2">214</strain>
    </source>
</reference>
<evidence type="ECO:0000313" key="3">
    <source>
        <dbReference type="Proteomes" id="UP001054252"/>
    </source>
</evidence>
<evidence type="ECO:0000256" key="1">
    <source>
        <dbReference type="SAM" id="Phobius"/>
    </source>
</evidence>
<dbReference type="Proteomes" id="UP001054252">
    <property type="component" value="Unassembled WGS sequence"/>
</dbReference>
<comment type="caution">
    <text evidence="2">The sequence shown here is derived from an EMBL/GenBank/DDBJ whole genome shotgun (WGS) entry which is preliminary data.</text>
</comment>
<dbReference type="EMBL" id="BPVZ01000542">
    <property type="protein sequence ID" value="GKV51799.1"/>
    <property type="molecule type" value="Genomic_DNA"/>
</dbReference>